<feature type="signal peptide" evidence="1">
    <location>
        <begin position="1"/>
        <end position="18"/>
    </location>
</feature>
<gene>
    <name evidence="2" type="ORF">LPW36_04760</name>
</gene>
<feature type="chain" id="PRO_5040997948" evidence="1">
    <location>
        <begin position="19"/>
        <end position="102"/>
    </location>
</feature>
<dbReference type="EMBL" id="JAJNAG010000006">
    <property type="protein sequence ID" value="MCD1125341.1"/>
    <property type="molecule type" value="Genomic_DNA"/>
</dbReference>
<evidence type="ECO:0000256" key="1">
    <source>
        <dbReference type="SAM" id="SignalP"/>
    </source>
</evidence>
<accession>A0A9X1MTL8</accession>
<protein>
    <submittedName>
        <fullName evidence="2">Uncharacterized protein</fullName>
    </submittedName>
</protein>
<evidence type="ECO:0000313" key="3">
    <source>
        <dbReference type="Proteomes" id="UP001139171"/>
    </source>
</evidence>
<dbReference type="Proteomes" id="UP001139171">
    <property type="component" value="Unassembled WGS sequence"/>
</dbReference>
<dbReference type="AlphaFoldDB" id="A0A9X1MTL8"/>
<keyword evidence="3" id="KW-1185">Reference proteome</keyword>
<reference evidence="2" key="1">
    <citation type="submission" date="2021-11" db="EMBL/GenBank/DDBJ databases">
        <title>Jinshanibacter sp. isolated from one year old Eriocheir sinensis.</title>
        <authorList>
            <person name="Li J.-Y."/>
            <person name="He W."/>
            <person name="Gao T.-H."/>
        </authorList>
    </citation>
    <scope>NUCLEOTIDE SEQUENCE</scope>
    <source>
        <strain evidence="2">LJY008</strain>
    </source>
</reference>
<dbReference type="RefSeq" id="WP_230608299.1">
    <property type="nucleotide sequence ID" value="NZ_JAJNAG010000006.1"/>
</dbReference>
<proteinExistence type="predicted"/>
<keyword evidence="1" id="KW-0732">Signal</keyword>
<name>A0A9X1MTL8_9GAMM</name>
<sequence length="102" mass="11201">MKLLIVSSLLLVSFSVLADSSQEESDMKAFNDAIVNARFAGTCAAYKQMADFQTATQMPGGDEFINRFGATEVARLGMTIPEFTALCEKAINNYNTMNRMSQ</sequence>
<comment type="caution">
    <text evidence="2">The sequence shown here is derived from an EMBL/GenBank/DDBJ whole genome shotgun (WGS) entry which is preliminary data.</text>
</comment>
<evidence type="ECO:0000313" key="2">
    <source>
        <dbReference type="EMBL" id="MCD1125341.1"/>
    </source>
</evidence>
<organism evidence="2 3">
    <name type="scientific">Limnobaculum eriocheiris</name>
    <dbReference type="NCBI Taxonomy" id="2897391"/>
    <lineage>
        <taxon>Bacteria</taxon>
        <taxon>Pseudomonadati</taxon>
        <taxon>Pseudomonadota</taxon>
        <taxon>Gammaproteobacteria</taxon>
        <taxon>Enterobacterales</taxon>
        <taxon>Budviciaceae</taxon>
        <taxon>Limnobaculum</taxon>
    </lineage>
</organism>